<dbReference type="HOGENOM" id="CLU_001202_3_0_1"/>
<dbReference type="STRING" id="686832.A0A0C2XVP5"/>
<evidence type="ECO:0000259" key="8">
    <source>
        <dbReference type="Pfam" id="PF12859"/>
    </source>
</evidence>
<name>A0A0C2XVP5_HEBCY</name>
<keyword evidence="4" id="KW-0498">Mitosis</keyword>
<keyword evidence="7" id="KW-0472">Membrane</keyword>
<evidence type="ECO:0000259" key="10">
    <source>
        <dbReference type="Pfam" id="PF21282"/>
    </source>
</evidence>
<dbReference type="InterPro" id="IPR041221">
    <property type="entry name" value="APC1_C"/>
</dbReference>
<feature type="region of interest" description="Disordered" evidence="6">
    <location>
        <begin position="326"/>
        <end position="375"/>
    </location>
</feature>
<evidence type="ECO:0000256" key="4">
    <source>
        <dbReference type="ARBA" id="ARBA00022776"/>
    </source>
</evidence>
<keyword evidence="3" id="KW-0677">Repeat</keyword>
<dbReference type="Pfam" id="PF12859">
    <property type="entry name" value="ANAPC1"/>
    <property type="match status" value="2"/>
</dbReference>
<keyword evidence="12" id="KW-1185">Reference proteome</keyword>
<feature type="domain" description="Anaphase-promoting complex subunit 1 N-terminal" evidence="8">
    <location>
        <begin position="75"/>
        <end position="219"/>
    </location>
</feature>
<reference evidence="12" key="2">
    <citation type="submission" date="2015-01" db="EMBL/GenBank/DDBJ databases">
        <title>Evolutionary Origins and Diversification of the Mycorrhizal Mutualists.</title>
        <authorList>
            <consortium name="DOE Joint Genome Institute"/>
            <consortium name="Mycorrhizal Genomics Consortium"/>
            <person name="Kohler A."/>
            <person name="Kuo A."/>
            <person name="Nagy L.G."/>
            <person name="Floudas D."/>
            <person name="Copeland A."/>
            <person name="Barry K.W."/>
            <person name="Cichocki N."/>
            <person name="Veneault-Fourrey C."/>
            <person name="LaButti K."/>
            <person name="Lindquist E.A."/>
            <person name="Lipzen A."/>
            <person name="Lundell T."/>
            <person name="Morin E."/>
            <person name="Murat C."/>
            <person name="Riley R."/>
            <person name="Ohm R."/>
            <person name="Sun H."/>
            <person name="Tunlid A."/>
            <person name="Henrissat B."/>
            <person name="Grigoriev I.V."/>
            <person name="Hibbett D.S."/>
            <person name="Martin F."/>
        </authorList>
    </citation>
    <scope>NUCLEOTIDE SEQUENCE [LARGE SCALE GENOMIC DNA]</scope>
    <source>
        <strain evidence="12">h7</strain>
    </source>
</reference>
<feature type="domain" description="Anaphase-promoting complex subunit 1 N-terminal" evidence="8">
    <location>
        <begin position="228"/>
        <end position="442"/>
    </location>
</feature>
<organism evidence="11 12">
    <name type="scientific">Hebeloma cylindrosporum</name>
    <dbReference type="NCBI Taxonomy" id="76867"/>
    <lineage>
        <taxon>Eukaryota</taxon>
        <taxon>Fungi</taxon>
        <taxon>Dikarya</taxon>
        <taxon>Basidiomycota</taxon>
        <taxon>Agaricomycotina</taxon>
        <taxon>Agaricomycetes</taxon>
        <taxon>Agaricomycetidae</taxon>
        <taxon>Agaricales</taxon>
        <taxon>Agaricineae</taxon>
        <taxon>Hymenogastraceae</taxon>
        <taxon>Hebeloma</taxon>
    </lineage>
</organism>
<dbReference type="Gene3D" id="1.25.10.10">
    <property type="entry name" value="Leucine-rich Repeat Variant"/>
    <property type="match status" value="2"/>
</dbReference>
<dbReference type="OrthoDB" id="26401at2759"/>
<dbReference type="Proteomes" id="UP000053424">
    <property type="component" value="Unassembled WGS sequence"/>
</dbReference>
<feature type="region of interest" description="Disordered" evidence="6">
    <location>
        <begin position="405"/>
        <end position="433"/>
    </location>
</feature>
<keyword evidence="7" id="KW-0812">Transmembrane</keyword>
<evidence type="ECO:0000313" key="12">
    <source>
        <dbReference type="Proteomes" id="UP000053424"/>
    </source>
</evidence>
<dbReference type="GO" id="GO:0070979">
    <property type="term" value="P:protein K11-linked ubiquitination"/>
    <property type="evidence" value="ECO:0007669"/>
    <property type="project" value="TreeGrafter"/>
</dbReference>
<accession>A0A0C2XVP5</accession>
<evidence type="ECO:0000256" key="6">
    <source>
        <dbReference type="SAM" id="MobiDB-lite"/>
    </source>
</evidence>
<dbReference type="PANTHER" id="PTHR12827">
    <property type="entry name" value="MEIOTIC CHECKPOINT REGULATOR TSG24 FAMILY MEMBER"/>
    <property type="match status" value="1"/>
</dbReference>
<dbReference type="Pfam" id="PF21282">
    <property type="entry name" value="APC1_3rd"/>
    <property type="match status" value="1"/>
</dbReference>
<evidence type="ECO:0000256" key="5">
    <source>
        <dbReference type="ARBA" id="ARBA00023306"/>
    </source>
</evidence>
<comment type="similarity">
    <text evidence="1">Belongs to the APC1 family.</text>
</comment>
<feature type="non-terminal residue" evidence="11">
    <location>
        <position position="1"/>
    </location>
</feature>
<dbReference type="Pfam" id="PF18122">
    <property type="entry name" value="APC1_C"/>
    <property type="match status" value="1"/>
</dbReference>
<dbReference type="GO" id="GO:0007091">
    <property type="term" value="P:metaphase/anaphase transition of mitotic cell cycle"/>
    <property type="evidence" value="ECO:0007669"/>
    <property type="project" value="TreeGrafter"/>
</dbReference>
<evidence type="ECO:0000256" key="2">
    <source>
        <dbReference type="ARBA" id="ARBA00022618"/>
    </source>
</evidence>
<proteinExistence type="inferred from homology"/>
<evidence type="ECO:0000313" key="11">
    <source>
        <dbReference type="EMBL" id="KIM41708.1"/>
    </source>
</evidence>
<keyword evidence="2" id="KW-0132">Cell division</keyword>
<dbReference type="PANTHER" id="PTHR12827:SF3">
    <property type="entry name" value="ANAPHASE-PROMOTING COMPLEX SUBUNIT 1"/>
    <property type="match status" value="1"/>
</dbReference>
<keyword evidence="7" id="KW-1133">Transmembrane helix</keyword>
<dbReference type="GO" id="GO:0005680">
    <property type="term" value="C:anaphase-promoting complex"/>
    <property type="evidence" value="ECO:0007669"/>
    <property type="project" value="InterPro"/>
</dbReference>
<evidence type="ECO:0000259" key="9">
    <source>
        <dbReference type="Pfam" id="PF18122"/>
    </source>
</evidence>
<dbReference type="GO" id="GO:0060090">
    <property type="term" value="F:molecular adaptor activity"/>
    <property type="evidence" value="ECO:0007669"/>
    <property type="project" value="TreeGrafter"/>
</dbReference>
<feature type="transmembrane region" description="Helical" evidence="7">
    <location>
        <begin position="1484"/>
        <end position="1505"/>
    </location>
</feature>
<dbReference type="InterPro" id="IPR024990">
    <property type="entry name" value="Apc1"/>
</dbReference>
<sequence length="1976" mass="220609">MDDGEGASWMPPITVTAQGPPVSSAAKFLIQTAPTFKSPPKDTPLLRAVKTSLRGSDTEDVATIQTAHFFTGKSLKDPELTWNAYDAVLSYEGVMVKRWSFNREGEAIQWACLASLEQFHSNLSATTAVNYARADDAPVTTTKLTVGPPTFGPFRAQTQTDKKPETPPEIVQGIFIFFRSTGNIYLLNGNNYVFSVPFIVRRAWPASPHGVLIQRVLEPSEIIEAEQSGDDVLPTLFSLTSPLTEANVVGLASGIVGPTNDTPATLKNNEDTSTKPLVSIPATEMAVWVSHSSIISDCRIVVTVNIEKRLLSIWRYVYIKPKDTPTSIRVKDTKPSTTSKRRSMSGVGSRRTSALFDDRRERNHHPMSPSARSREPILTPDLFDLGDIPAFSSFPGMASSIPTTTTMSSLVSGGPSSQRQIPVTKGRRNSLSRNDLSMTMDRMALGGRMDPEGGYYPLEYGRMRAAYWMECLLTHQISEEDARDWRQISVSLFDDRFDGKQSRCLLSVCLPVSKTLSIFSLEHKADRTMQVTPLSEMPAIAATSLPATRANIWDLFLVKPSGEFALLTHGLCELPVQLRYPQERPQDKSRMDMDMDMSIVPEGHGRVIYLQTGQWGTTTLIHEDGWKSRVTFDIFPLDKLVREAFQLLALILPTEVTFNVHRLFLEKWSARTWSTAPNVEFECFSSSLLTVFGLQVEEAPLPSDPWLRLAGSTSHQRFLEDPALKFLSTPPSLPPLRPIPNAIPTPPHPMLAPLLYGMHTLAEHLRLLVPRQDDLLKFVPIVCRVAVTVRPEWADYWKRLVPTAMSDWPSSLRFNSDALDDRIPVWPPDLSAILYGRVSTPDWKVPWHDIQHIVTRFNITPSLEYGVCDPLHELHELSLLYNTLSDGKVKESQKRAENVIYQLVSQNGGKDVSSALPLGIASPLREAARTCQLAPPGNWPLEAYRAIGRNDLAAAATENPDMIITEGYKSRKEWINPTKPRETIGQIAIETRTHAVEVEPATGVELNLKEFTDIRFGLDRRLEEVARMLCSSIVHSIKSVDRPELNEHDQTKEHQNQLVRVMERTFALPYGRAMFTFGTVPIVTREAYVVPKIEYNIRFQPLNILVVPEPGKLAHDSIQWGEFHNGVAAGLRISPAAKGVDSSWVAFNRPLDLSPEHAGFLLALGLNGHLKEMLTWHTFAYLTPKHDLTSIGLLVGMAAANVGNGNQHITKLLSVHLPAMLPTKKTDLNVTLAIQSASVFSIGLLYLGSKHRRMAEVCLNQISRFDLVQPDSTNENREAFTYAAGLGFGMVMLGKGTTIPADLNLLKRLSDLIHGDVTMMMGPSPKELFDINLTSPSASIALGLMYLRTNRKDVADILTIPDTAVTLNSIQPTFLLIRTIARSLILWDSIAPSNEWLRRQIPKSILSAIEMRSKTGTPVDDAMELAYYNIISGGCFVVGLKYAGTARQEAYQMIVKHFDNFSRMAYGSGPAFDHKIKRSTIRDGLNLISIALSMVMAGTGEITCLRRIRYAYGMSQQMMYHHGFKYGVHVFTHMALGLLFLGGGRFTLGTSDMAIACMVTAFFPRFNHVSSDNRSFLQALRHLWVMAVEPRCLIARDVDTNEIVYLPVKISMKEGKVVEQTQLISPTLIPDIDKLMSIRVDTPRYWPFYLDTAAHPRHKEMLIKSQTLYVKRRTAFLSYTEDPRGSRSLFVRSGSSSGDFATLDFPQVTDTKTHPAGDLSEFITSFSNNVLFLAFADHFSRESEGEPPEERLFHTYCHAALLDSILQDKPQTLQSHLTLYMYRNMSPKSRYFHLRLHDLRFAADFYAKVYDRRFSGILENNPRPPLIRDTTVQGTLHALDRKLDEIRVQPAFLDYMGRYARGELLPASGVALDSDGVMDVDGSTIDREAMDRYLAWYLLRNGVPVSTLLAVLRQLARDAHAQCIGAPPPEGTSDAQGLDLGIKEVLHATGTRMTTALGSGWSVRSLNEIIEAWKVV</sequence>
<feature type="transmembrane region" description="Helical" evidence="7">
    <location>
        <begin position="1526"/>
        <end position="1548"/>
    </location>
</feature>
<reference evidence="11 12" key="1">
    <citation type="submission" date="2014-04" db="EMBL/GenBank/DDBJ databases">
        <authorList>
            <consortium name="DOE Joint Genome Institute"/>
            <person name="Kuo A."/>
            <person name="Gay G."/>
            <person name="Dore J."/>
            <person name="Kohler A."/>
            <person name="Nagy L.G."/>
            <person name="Floudas D."/>
            <person name="Copeland A."/>
            <person name="Barry K.W."/>
            <person name="Cichocki N."/>
            <person name="Veneault-Fourrey C."/>
            <person name="LaButti K."/>
            <person name="Lindquist E.A."/>
            <person name="Lipzen A."/>
            <person name="Lundell T."/>
            <person name="Morin E."/>
            <person name="Murat C."/>
            <person name="Sun H."/>
            <person name="Tunlid A."/>
            <person name="Henrissat B."/>
            <person name="Grigoriev I.V."/>
            <person name="Hibbett D.S."/>
            <person name="Martin F."/>
            <person name="Nordberg H.P."/>
            <person name="Cantor M.N."/>
            <person name="Hua S.X."/>
        </authorList>
    </citation>
    <scope>NUCLEOTIDE SEQUENCE [LARGE SCALE GENOMIC DNA]</scope>
    <source>
        <strain evidence="12">h7</strain>
    </source>
</reference>
<feature type="compositionally biased region" description="Polar residues" evidence="6">
    <location>
        <begin position="405"/>
        <end position="421"/>
    </location>
</feature>
<dbReference type="InterPro" id="IPR048971">
    <property type="entry name" value="Apc1_3rd"/>
</dbReference>
<evidence type="ECO:0000256" key="7">
    <source>
        <dbReference type="SAM" id="Phobius"/>
    </source>
</evidence>
<evidence type="ECO:0000256" key="1">
    <source>
        <dbReference type="ARBA" id="ARBA00010547"/>
    </source>
</evidence>
<feature type="domain" description="Anaphase-promoting complex subunit 1 beta-sandwich" evidence="10">
    <location>
        <begin position="1591"/>
        <end position="1673"/>
    </location>
</feature>
<feature type="domain" description="Anaphase-promoting complex subunit 1 C-terminal" evidence="9">
    <location>
        <begin position="1721"/>
        <end position="1904"/>
    </location>
</feature>
<evidence type="ECO:0000256" key="3">
    <source>
        <dbReference type="ARBA" id="ARBA00022737"/>
    </source>
</evidence>
<dbReference type="GO" id="GO:0051301">
    <property type="term" value="P:cell division"/>
    <property type="evidence" value="ECO:0007669"/>
    <property type="project" value="UniProtKB-KW"/>
</dbReference>
<dbReference type="InterPro" id="IPR049255">
    <property type="entry name" value="Apc1_N"/>
</dbReference>
<keyword evidence="5" id="KW-0131">Cell cycle</keyword>
<dbReference type="InterPro" id="IPR011989">
    <property type="entry name" value="ARM-like"/>
</dbReference>
<protein>
    <submittedName>
        <fullName evidence="11">Uncharacterized protein</fullName>
    </submittedName>
</protein>
<dbReference type="GO" id="GO:0031145">
    <property type="term" value="P:anaphase-promoting complex-dependent catabolic process"/>
    <property type="evidence" value="ECO:0007669"/>
    <property type="project" value="TreeGrafter"/>
</dbReference>
<gene>
    <name evidence="11" type="ORF">M413DRAFT_444952</name>
</gene>
<dbReference type="EMBL" id="KN831779">
    <property type="protein sequence ID" value="KIM41708.1"/>
    <property type="molecule type" value="Genomic_DNA"/>
</dbReference>